<dbReference type="RefSeq" id="WP_068526651.1">
    <property type="nucleotide sequence ID" value="NZ_JBLVMR010000017.1"/>
</dbReference>
<evidence type="ECO:0000313" key="1">
    <source>
        <dbReference type="EMBL" id="QID24151.1"/>
    </source>
</evidence>
<name>A0A6G6AR62_ACIPI</name>
<reference evidence="1" key="1">
    <citation type="submission" date="2019-09" db="EMBL/GenBank/DDBJ databases">
        <authorList>
            <person name="Liu L."/>
        </authorList>
    </citation>
    <scope>NUCLEOTIDE SEQUENCE</scope>
    <source>
        <strain evidence="1">A2584</strain>
        <plasmid evidence="1">pA2584</plasmid>
    </source>
</reference>
<dbReference type="AlphaFoldDB" id="A0A6G6AR62"/>
<protein>
    <submittedName>
        <fullName evidence="1">Uncharacterized protein</fullName>
    </submittedName>
</protein>
<sequence length="75" mass="8765">MYLRIHNLSGFEYRNYINGYSEFMRTENIVSISESKKVVKKVVRKSYGLTKEKAAKISINTRNAYMMKYPSTSEA</sequence>
<accession>A0A6G6AR62</accession>
<proteinExistence type="predicted"/>
<geneLocation type="plasmid" evidence="1">
    <name>pA2584</name>
</geneLocation>
<dbReference type="EMBL" id="MN461228">
    <property type="protein sequence ID" value="QID24151.1"/>
    <property type="molecule type" value="Genomic_DNA"/>
</dbReference>
<organism evidence="1">
    <name type="scientific">Acinetobacter pittii</name>
    <name type="common">Acinetobacter genomosp. 3</name>
    <dbReference type="NCBI Taxonomy" id="48296"/>
    <lineage>
        <taxon>Bacteria</taxon>
        <taxon>Pseudomonadati</taxon>
        <taxon>Pseudomonadota</taxon>
        <taxon>Gammaproteobacteria</taxon>
        <taxon>Moraxellales</taxon>
        <taxon>Moraxellaceae</taxon>
        <taxon>Acinetobacter</taxon>
        <taxon>Acinetobacter calcoaceticus/baumannii complex</taxon>
    </lineage>
</organism>
<keyword evidence="1" id="KW-0614">Plasmid</keyword>